<dbReference type="RefSeq" id="WP_076346740.1">
    <property type="nucleotide sequence ID" value="NZ_FTOO01000005.1"/>
</dbReference>
<dbReference type="InterPro" id="IPR036615">
    <property type="entry name" value="Mur_ligase_C_dom_sf"/>
</dbReference>
<evidence type="ECO:0000256" key="9">
    <source>
        <dbReference type="ARBA" id="ARBA00022741"/>
    </source>
</evidence>
<dbReference type="NCBIfam" id="TIGR02068">
    <property type="entry name" value="cya_phycin_syn"/>
    <property type="match status" value="1"/>
</dbReference>
<keyword evidence="17" id="KW-1185">Reference proteome</keyword>
<keyword evidence="8" id="KW-0436">Ligase</keyword>
<evidence type="ECO:0000256" key="6">
    <source>
        <dbReference type="ARBA" id="ARBA00013005"/>
    </source>
</evidence>
<dbReference type="Gene3D" id="3.90.190.20">
    <property type="entry name" value="Mur ligase, C-terminal domain"/>
    <property type="match status" value="1"/>
</dbReference>
<dbReference type="GO" id="GO:0071161">
    <property type="term" value="F:cyanophycin synthetase activity (L-arginine-adding)"/>
    <property type="evidence" value="ECO:0007669"/>
    <property type="project" value="UniProtKB-EC"/>
</dbReference>
<evidence type="ECO:0000313" key="17">
    <source>
        <dbReference type="Proteomes" id="UP000186156"/>
    </source>
</evidence>
<dbReference type="PROSITE" id="PS50975">
    <property type="entry name" value="ATP_GRASP"/>
    <property type="match status" value="1"/>
</dbReference>
<dbReference type="InterPro" id="IPR004101">
    <property type="entry name" value="Mur_ligase_C"/>
</dbReference>
<dbReference type="InterPro" id="IPR013221">
    <property type="entry name" value="Mur_ligase_cen"/>
</dbReference>
<organism evidence="16 17">
    <name type="scientific">Alicyclobacillus vulcanalis</name>
    <dbReference type="NCBI Taxonomy" id="252246"/>
    <lineage>
        <taxon>Bacteria</taxon>
        <taxon>Bacillati</taxon>
        <taxon>Bacillota</taxon>
        <taxon>Bacilli</taxon>
        <taxon>Bacillales</taxon>
        <taxon>Alicyclobacillaceae</taxon>
        <taxon>Alicyclobacillus</taxon>
    </lineage>
</organism>
<dbReference type="Pfam" id="PF02875">
    <property type="entry name" value="Mur_ligase_C"/>
    <property type="match status" value="1"/>
</dbReference>
<dbReference type="PANTHER" id="PTHR23135:SF18">
    <property type="entry name" value="CYANOPHYCIN SYNTHETASE"/>
    <property type="match status" value="1"/>
</dbReference>
<dbReference type="Pfam" id="PF18921">
    <property type="entry name" value="Cyanophycin_syn"/>
    <property type="match status" value="1"/>
</dbReference>
<evidence type="ECO:0000256" key="8">
    <source>
        <dbReference type="ARBA" id="ARBA00022598"/>
    </source>
</evidence>
<dbReference type="Proteomes" id="UP000186156">
    <property type="component" value="Unassembled WGS sequence"/>
</dbReference>
<dbReference type="Pfam" id="PF08245">
    <property type="entry name" value="Mur_ligase_M"/>
    <property type="match status" value="1"/>
</dbReference>
<comment type="catalytic activity">
    <reaction evidence="12">
        <text>[L-4-(L-arginin-2-N-yl)aspartate](n)-L-aspartate + L-arginine + ATP = [L-4-(L-arginin-2-N-yl)aspartate](n+1) + ADP + phosphate + H(+)</text>
        <dbReference type="Rhea" id="RHEA:23888"/>
        <dbReference type="Rhea" id="RHEA-COMP:13732"/>
        <dbReference type="Rhea" id="RHEA-COMP:13733"/>
        <dbReference type="ChEBI" id="CHEBI:15378"/>
        <dbReference type="ChEBI" id="CHEBI:30616"/>
        <dbReference type="ChEBI" id="CHEBI:32682"/>
        <dbReference type="ChEBI" id="CHEBI:43474"/>
        <dbReference type="ChEBI" id="CHEBI:137986"/>
        <dbReference type="ChEBI" id="CHEBI:137990"/>
        <dbReference type="ChEBI" id="CHEBI:456216"/>
        <dbReference type="EC" id="6.3.2.30"/>
    </reaction>
</comment>
<dbReference type="GO" id="GO:0005524">
    <property type="term" value="F:ATP binding"/>
    <property type="evidence" value="ECO:0007669"/>
    <property type="project" value="UniProtKB-UniRule"/>
</dbReference>
<comment type="pathway">
    <text evidence="2">Cell wall biogenesis; peptidoglycan biosynthesis.</text>
</comment>
<comment type="function">
    <text evidence="1">Catalyzes the ATP-dependent polymerization of arginine and aspartate to multi-L-arginyl-poly-L-aspartic acid (cyanophycin; a water-insoluble reserve polymer).</text>
</comment>
<dbReference type="InterPro" id="IPR011761">
    <property type="entry name" value="ATP-grasp"/>
</dbReference>
<evidence type="ECO:0000256" key="1">
    <source>
        <dbReference type="ARBA" id="ARBA00003184"/>
    </source>
</evidence>
<gene>
    <name evidence="16" type="ORF">SAMN05421799_105172</name>
</gene>
<dbReference type="EC" id="6.3.2.29" evidence="6"/>
<evidence type="ECO:0000256" key="11">
    <source>
        <dbReference type="ARBA" id="ARBA00031353"/>
    </source>
</evidence>
<dbReference type="EC" id="6.3.2.30" evidence="5"/>
<reference evidence="17" key="1">
    <citation type="submission" date="2017-01" db="EMBL/GenBank/DDBJ databases">
        <authorList>
            <person name="Varghese N."/>
            <person name="Submissions S."/>
        </authorList>
    </citation>
    <scope>NUCLEOTIDE SEQUENCE [LARGE SCALE GENOMIC DNA]</scope>
    <source>
        <strain evidence="17">DSM 16176</strain>
    </source>
</reference>
<dbReference type="InterPro" id="IPR036565">
    <property type="entry name" value="Mur-like_cat_sf"/>
</dbReference>
<evidence type="ECO:0000256" key="13">
    <source>
        <dbReference type="ARBA" id="ARBA00048425"/>
    </source>
</evidence>
<evidence type="ECO:0000256" key="2">
    <source>
        <dbReference type="ARBA" id="ARBA00004752"/>
    </source>
</evidence>
<evidence type="ECO:0000256" key="3">
    <source>
        <dbReference type="ARBA" id="ARBA00009060"/>
    </source>
</evidence>
<evidence type="ECO:0000256" key="14">
    <source>
        <dbReference type="PROSITE-ProRule" id="PRU00409"/>
    </source>
</evidence>
<comment type="catalytic activity">
    <reaction evidence="13">
        <text>[L-4-(L-arginin-2-N-yl)aspartate](n) + L-aspartate + ATP = [L-4-(L-arginin-2-N-yl)aspartate](n)-L-aspartate + ADP + phosphate + H(+)</text>
        <dbReference type="Rhea" id="RHEA:13277"/>
        <dbReference type="Rhea" id="RHEA-COMP:13728"/>
        <dbReference type="Rhea" id="RHEA-COMP:13733"/>
        <dbReference type="ChEBI" id="CHEBI:15378"/>
        <dbReference type="ChEBI" id="CHEBI:29991"/>
        <dbReference type="ChEBI" id="CHEBI:30616"/>
        <dbReference type="ChEBI" id="CHEBI:43474"/>
        <dbReference type="ChEBI" id="CHEBI:137986"/>
        <dbReference type="ChEBI" id="CHEBI:137990"/>
        <dbReference type="ChEBI" id="CHEBI:456216"/>
        <dbReference type="EC" id="6.3.2.29"/>
    </reaction>
</comment>
<accession>A0A1N7MIB8</accession>
<evidence type="ECO:0000256" key="7">
    <source>
        <dbReference type="ARBA" id="ARBA00022036"/>
    </source>
</evidence>
<feature type="domain" description="ATP-grasp" evidence="15">
    <location>
        <begin position="219"/>
        <end position="472"/>
    </location>
</feature>
<dbReference type="GO" id="GO:0071160">
    <property type="term" value="F:cyanophycin synthetase activity (L-aspartate-adding)"/>
    <property type="evidence" value="ECO:0007669"/>
    <property type="project" value="UniProtKB-EC"/>
</dbReference>
<dbReference type="SUPFAM" id="SSF53244">
    <property type="entry name" value="MurD-like peptide ligases, peptide-binding domain"/>
    <property type="match status" value="1"/>
</dbReference>
<name>A0A1N7MIB8_9BACL</name>
<dbReference type="STRING" id="252246.SAMN05421799_105172"/>
<dbReference type="OrthoDB" id="9803907at2"/>
<proteinExistence type="inferred from homology"/>
<evidence type="ECO:0000256" key="12">
    <source>
        <dbReference type="ARBA" id="ARBA00048094"/>
    </source>
</evidence>
<dbReference type="EMBL" id="FTOO01000005">
    <property type="protein sequence ID" value="SIS85822.1"/>
    <property type="molecule type" value="Genomic_DNA"/>
</dbReference>
<protein>
    <recommendedName>
        <fullName evidence="7">Cyanophycin synthetase</fullName>
        <ecNumber evidence="6">6.3.2.29</ecNumber>
        <ecNumber evidence="5">6.3.2.30</ecNumber>
    </recommendedName>
    <alternativeName>
        <fullName evidence="11">Cyanophycin synthase</fullName>
    </alternativeName>
</protein>
<dbReference type="SUPFAM" id="SSF53623">
    <property type="entry name" value="MurD-like peptide ligases, catalytic domain"/>
    <property type="match status" value="1"/>
</dbReference>
<dbReference type="PANTHER" id="PTHR23135">
    <property type="entry name" value="MUR LIGASE FAMILY MEMBER"/>
    <property type="match status" value="1"/>
</dbReference>
<comment type="similarity">
    <text evidence="3">In the C-terminal section; belongs to the MurCDEF family.</text>
</comment>
<dbReference type="Pfam" id="PF08443">
    <property type="entry name" value="RimK"/>
    <property type="match status" value="2"/>
</dbReference>
<comment type="subunit">
    <text evidence="4">Homodimer.</text>
</comment>
<evidence type="ECO:0000256" key="10">
    <source>
        <dbReference type="ARBA" id="ARBA00022840"/>
    </source>
</evidence>
<dbReference type="InterPro" id="IPR013651">
    <property type="entry name" value="ATP-grasp_RimK-type"/>
</dbReference>
<sequence>MNIVRIRCIEGPNIFTYRPILLARVDLGAYTGKESIDIPGFRDRLLHHFPGLWQHHCAKGRPGGFIERLEDGTYFGHICEHVAIELGHLAGIPANYGKTVFAGRPGLYDIAIECASFPAQRRALEGAVQVVAALAEDRHPGDLDALVRDIAKLYEDDRLGPSTQAIVDACRRRNIPVRRLQGSFLELGYGVHRKRIEATLTDRTSCVAADIASDKALTKRLLEEAGLAVPPGGVAADEDEAVRLWQDIGRPAVVKPLDARQGQGVSLRLESEAEVRAAFREARRYARDVIVEAYVPGENVRVLVVDGRAVAASVREPAYVEGDGVHTVRELVDLVNRDPRRGEGHEKPLTKIAIDEIARQVLERQGLTPASVPEAGQRVALRESANLSTGGEAHDVTDVIDPSYLRIAERAAEAVGLDVCGVDLVVPALRSPADAGGYAVIEVNACPGIRMHEHPSSGSPRQAAEAIVESLFPAGSDGRIPIVSITGTNGKTTTARLVAHGFALAGKTVGLTTTGGVYIGGECVCRGDTTGPRSARLVLSHPRVEVAVLETARGGIVRGGLAYDAADVGVITNLSLDHVGQDGLESIDDIAFVKALVGECVRDDGAVVLNADDPRVLALASRFRAPLVLVSLAPDHAAVARHVQAGGAAVVVSDGVLYEWRNGAVRPIIPVAQIPICLGGIARFHVENAALAAAAMRAAGLPLATVAQALSTFAPEQNTGRLEMYVLPNGARVLLDYGHNPAGFREVGRLLQALPCRRRIGVVGVPGDRADHVVREAGQSLAPWFDEFIVKEDADLRGRRPGEIAQILSSAIARTCPSKKVDVVLDEREAMMAALGRLGPEDMACVFYERLAPLREALEALGARPWHKVAAEREGARLATL</sequence>
<dbReference type="SUPFAM" id="SSF56059">
    <property type="entry name" value="Glutathione synthetase ATP-binding domain-like"/>
    <property type="match status" value="1"/>
</dbReference>
<dbReference type="InterPro" id="IPR011810">
    <property type="entry name" value="Cya_phycin_syn"/>
</dbReference>
<dbReference type="Gene3D" id="3.40.1190.10">
    <property type="entry name" value="Mur-like, catalytic domain"/>
    <property type="match status" value="1"/>
</dbReference>
<dbReference type="InterPro" id="IPR044019">
    <property type="entry name" value="Cyanophycin_syn_N"/>
</dbReference>
<keyword evidence="9 14" id="KW-0547">Nucleotide-binding</keyword>
<dbReference type="Gene3D" id="3.30.470.20">
    <property type="entry name" value="ATP-grasp fold, B domain"/>
    <property type="match status" value="2"/>
</dbReference>
<dbReference type="NCBIfam" id="NF010623">
    <property type="entry name" value="PRK14016.1"/>
    <property type="match status" value="1"/>
</dbReference>
<evidence type="ECO:0000259" key="15">
    <source>
        <dbReference type="PROSITE" id="PS50975"/>
    </source>
</evidence>
<dbReference type="AlphaFoldDB" id="A0A1N7MIB8"/>
<keyword evidence="10 14" id="KW-0067">ATP-binding</keyword>
<dbReference type="GO" id="GO:0046872">
    <property type="term" value="F:metal ion binding"/>
    <property type="evidence" value="ECO:0007669"/>
    <property type="project" value="InterPro"/>
</dbReference>
<evidence type="ECO:0000256" key="4">
    <source>
        <dbReference type="ARBA" id="ARBA00011738"/>
    </source>
</evidence>
<evidence type="ECO:0000313" key="16">
    <source>
        <dbReference type="EMBL" id="SIS85822.1"/>
    </source>
</evidence>
<evidence type="ECO:0000256" key="5">
    <source>
        <dbReference type="ARBA" id="ARBA00012968"/>
    </source>
</evidence>